<gene>
    <name evidence="6" type="ORF">V6984_14590</name>
</gene>
<dbReference type="CDD" id="cd06262">
    <property type="entry name" value="metallo-hydrolase-like_MBL-fold"/>
    <property type="match status" value="1"/>
</dbReference>
<accession>A0ABZ3ETQ5</accession>
<dbReference type="Proteomes" id="UP001451571">
    <property type="component" value="Chromosome"/>
</dbReference>
<keyword evidence="3" id="KW-0378">Hydrolase</keyword>
<dbReference type="SMART" id="SM00849">
    <property type="entry name" value="Lactamase_B"/>
    <property type="match status" value="1"/>
</dbReference>
<organism evidence="6 7">
    <name type="scientific">Kineothrix sedimenti</name>
    <dbReference type="NCBI Taxonomy" id="3123317"/>
    <lineage>
        <taxon>Bacteria</taxon>
        <taxon>Bacillati</taxon>
        <taxon>Bacillota</taxon>
        <taxon>Clostridia</taxon>
        <taxon>Lachnospirales</taxon>
        <taxon>Lachnospiraceae</taxon>
        <taxon>Kineothrix</taxon>
    </lineage>
</organism>
<dbReference type="EMBL" id="CP146256">
    <property type="protein sequence ID" value="XAH72732.1"/>
    <property type="molecule type" value="Genomic_DNA"/>
</dbReference>
<dbReference type="Pfam" id="PF00753">
    <property type="entry name" value="Lactamase_B"/>
    <property type="match status" value="1"/>
</dbReference>
<proteinExistence type="predicted"/>
<protein>
    <submittedName>
        <fullName evidence="6">MBL fold metallo-hydrolase</fullName>
    </submittedName>
</protein>
<dbReference type="InterPro" id="IPR001279">
    <property type="entry name" value="Metallo-B-lactamas"/>
</dbReference>
<dbReference type="RefSeq" id="WP_342756345.1">
    <property type="nucleotide sequence ID" value="NZ_CP146256.1"/>
</dbReference>
<keyword evidence="4" id="KW-0862">Zinc</keyword>
<name>A0ABZ3ETQ5_9FIRM</name>
<evidence type="ECO:0000313" key="7">
    <source>
        <dbReference type="Proteomes" id="UP001451571"/>
    </source>
</evidence>
<dbReference type="PANTHER" id="PTHR46233:SF3">
    <property type="entry name" value="HYDROXYACYLGLUTATHIONE HYDROLASE GLOC"/>
    <property type="match status" value="1"/>
</dbReference>
<dbReference type="SUPFAM" id="SSF56281">
    <property type="entry name" value="Metallo-hydrolase/oxidoreductase"/>
    <property type="match status" value="1"/>
</dbReference>
<sequence length="210" mass="23392">MANLKIGRMVLGICQTNCYFLYREGSGDAIFIDPADSGDYIYETLKEKGFQIKGILLTHGHFDHIWGSERLRELSGAKIYAYKEEKALCENSVNNVSEQAGRAYTVVPDEYLEDGAQITIAGMTCRLIATPGHTIGGCCYYFEEDGILISGDTLFQESVGRTDLPTGSMSTLTRSIKERLYVLPGEVKVYPGHGETTEIGWEKKYNPFCQ</sequence>
<evidence type="ECO:0000256" key="2">
    <source>
        <dbReference type="ARBA" id="ARBA00022723"/>
    </source>
</evidence>
<keyword evidence="2" id="KW-0479">Metal-binding</keyword>
<comment type="cofactor">
    <cofactor evidence="1">
        <name>Zn(2+)</name>
        <dbReference type="ChEBI" id="CHEBI:29105"/>
    </cofactor>
</comment>
<reference evidence="6 7" key="1">
    <citation type="submission" date="2024-02" db="EMBL/GenBank/DDBJ databases">
        <title>Bacterial strain from lacustrine sediment.</title>
        <authorList>
            <person name="Petit C."/>
            <person name="Fadhlaoui K."/>
        </authorList>
    </citation>
    <scope>NUCLEOTIDE SEQUENCE [LARGE SCALE GENOMIC DNA]</scope>
    <source>
        <strain evidence="6 7">IPX-CK</strain>
    </source>
</reference>
<dbReference type="InterPro" id="IPR051453">
    <property type="entry name" value="MBL_Glyoxalase_II"/>
</dbReference>
<dbReference type="PANTHER" id="PTHR46233">
    <property type="entry name" value="HYDROXYACYLGLUTATHIONE HYDROLASE GLOC"/>
    <property type="match status" value="1"/>
</dbReference>
<feature type="domain" description="Metallo-beta-lactamase" evidence="5">
    <location>
        <begin position="15"/>
        <end position="193"/>
    </location>
</feature>
<evidence type="ECO:0000313" key="6">
    <source>
        <dbReference type="EMBL" id="XAH72732.1"/>
    </source>
</evidence>
<dbReference type="InterPro" id="IPR036866">
    <property type="entry name" value="RibonucZ/Hydroxyglut_hydro"/>
</dbReference>
<keyword evidence="7" id="KW-1185">Reference proteome</keyword>
<dbReference type="Gene3D" id="3.60.15.10">
    <property type="entry name" value="Ribonuclease Z/Hydroxyacylglutathione hydrolase-like"/>
    <property type="match status" value="1"/>
</dbReference>
<evidence type="ECO:0000256" key="4">
    <source>
        <dbReference type="ARBA" id="ARBA00022833"/>
    </source>
</evidence>
<evidence type="ECO:0000256" key="1">
    <source>
        <dbReference type="ARBA" id="ARBA00001947"/>
    </source>
</evidence>
<evidence type="ECO:0000256" key="3">
    <source>
        <dbReference type="ARBA" id="ARBA00022801"/>
    </source>
</evidence>
<evidence type="ECO:0000259" key="5">
    <source>
        <dbReference type="SMART" id="SM00849"/>
    </source>
</evidence>